<organism evidence="2 3">
    <name type="scientific">Liparis tanakae</name>
    <name type="common">Tanaka's snailfish</name>
    <dbReference type="NCBI Taxonomy" id="230148"/>
    <lineage>
        <taxon>Eukaryota</taxon>
        <taxon>Metazoa</taxon>
        <taxon>Chordata</taxon>
        <taxon>Craniata</taxon>
        <taxon>Vertebrata</taxon>
        <taxon>Euteleostomi</taxon>
        <taxon>Actinopterygii</taxon>
        <taxon>Neopterygii</taxon>
        <taxon>Teleostei</taxon>
        <taxon>Neoteleostei</taxon>
        <taxon>Acanthomorphata</taxon>
        <taxon>Eupercaria</taxon>
        <taxon>Perciformes</taxon>
        <taxon>Cottioidei</taxon>
        <taxon>Cottales</taxon>
        <taxon>Liparidae</taxon>
        <taxon>Liparis</taxon>
    </lineage>
</organism>
<evidence type="ECO:0000313" key="3">
    <source>
        <dbReference type="Proteomes" id="UP000314294"/>
    </source>
</evidence>
<dbReference type="AlphaFoldDB" id="A0A4Z2FA87"/>
<protein>
    <submittedName>
        <fullName evidence="2">Uncharacterized protein</fullName>
    </submittedName>
</protein>
<comment type="caution">
    <text evidence="2">The sequence shown here is derived from an EMBL/GenBank/DDBJ whole genome shotgun (WGS) entry which is preliminary data.</text>
</comment>
<evidence type="ECO:0000256" key="1">
    <source>
        <dbReference type="SAM" id="MobiDB-lite"/>
    </source>
</evidence>
<reference evidence="2 3" key="1">
    <citation type="submission" date="2019-03" db="EMBL/GenBank/DDBJ databases">
        <title>First draft genome of Liparis tanakae, snailfish: a comprehensive survey of snailfish specific genes.</title>
        <authorList>
            <person name="Kim W."/>
            <person name="Song I."/>
            <person name="Jeong J.-H."/>
            <person name="Kim D."/>
            <person name="Kim S."/>
            <person name="Ryu S."/>
            <person name="Song J.Y."/>
            <person name="Lee S.K."/>
        </authorList>
    </citation>
    <scope>NUCLEOTIDE SEQUENCE [LARGE SCALE GENOMIC DNA]</scope>
    <source>
        <tissue evidence="2">Muscle</tissue>
    </source>
</reference>
<feature type="region of interest" description="Disordered" evidence="1">
    <location>
        <begin position="41"/>
        <end position="77"/>
    </location>
</feature>
<feature type="compositionally biased region" description="Basic and acidic residues" evidence="1">
    <location>
        <begin position="61"/>
        <end position="77"/>
    </location>
</feature>
<gene>
    <name evidence="2" type="ORF">EYF80_052051</name>
</gene>
<keyword evidence="3" id="KW-1185">Reference proteome</keyword>
<proteinExistence type="predicted"/>
<evidence type="ECO:0000313" key="2">
    <source>
        <dbReference type="EMBL" id="TNN37781.1"/>
    </source>
</evidence>
<dbReference type="EMBL" id="SRLO01001442">
    <property type="protein sequence ID" value="TNN37781.1"/>
    <property type="molecule type" value="Genomic_DNA"/>
</dbReference>
<sequence>MKSAWACAYLFPDRCSSVLRGGIKSMDLNALKIPEFGGKNLSDKKIPSGKKEPRVSGTRTGGEEGRKEAEAEREWRL</sequence>
<feature type="compositionally biased region" description="Basic and acidic residues" evidence="1">
    <location>
        <begin position="41"/>
        <end position="54"/>
    </location>
</feature>
<name>A0A4Z2FA87_9TELE</name>
<accession>A0A4Z2FA87</accession>
<dbReference type="Proteomes" id="UP000314294">
    <property type="component" value="Unassembled WGS sequence"/>
</dbReference>